<keyword evidence="3" id="KW-1185">Reference proteome</keyword>
<dbReference type="EMBL" id="JAPZBT010000001">
    <property type="protein sequence ID" value="KAJ5383569.1"/>
    <property type="molecule type" value="Genomic_DNA"/>
</dbReference>
<evidence type="ECO:0000313" key="2">
    <source>
        <dbReference type="EMBL" id="KAJ5383569.1"/>
    </source>
</evidence>
<dbReference type="Gene3D" id="3.40.20.10">
    <property type="entry name" value="Severin"/>
    <property type="match status" value="1"/>
</dbReference>
<evidence type="ECO:0000259" key="1">
    <source>
        <dbReference type="PROSITE" id="PS51263"/>
    </source>
</evidence>
<dbReference type="GO" id="GO:0003779">
    <property type="term" value="F:actin binding"/>
    <property type="evidence" value="ECO:0007669"/>
    <property type="project" value="InterPro"/>
</dbReference>
<sequence>MPQYPQGYFIFSAAECISDFNRLRSGPEATRPKFMIYKLSDDNQDIVAEETSTEKDYDTFLLKLWESVDKDGNLAPRYAIYDMEYDLPEGEGKRHWLCSNTTLFVRWGNCHAPLKQNMRYLARMQFRGVDPNVLVVEADSLPDL</sequence>
<name>A0A9W9SU42_9EURO</name>
<accession>A0A9W9SU42</accession>
<dbReference type="SUPFAM" id="SSF55753">
    <property type="entry name" value="Actin depolymerizing proteins"/>
    <property type="match status" value="1"/>
</dbReference>
<dbReference type="GeneID" id="81458393"/>
<reference evidence="2" key="2">
    <citation type="journal article" date="2023" name="IMA Fungus">
        <title>Comparative genomic study of the Penicillium genus elucidates a diverse pangenome and 15 lateral gene transfer events.</title>
        <authorList>
            <person name="Petersen C."/>
            <person name="Sorensen T."/>
            <person name="Nielsen M.R."/>
            <person name="Sondergaard T.E."/>
            <person name="Sorensen J.L."/>
            <person name="Fitzpatrick D.A."/>
            <person name="Frisvad J.C."/>
            <person name="Nielsen K.L."/>
        </authorList>
    </citation>
    <scope>NUCLEOTIDE SEQUENCE</scope>
    <source>
        <strain evidence="2">IBT 3081</strain>
    </source>
</reference>
<proteinExistence type="predicted"/>
<feature type="domain" description="ADF-H" evidence="1">
    <location>
        <begin position="7"/>
        <end position="144"/>
    </location>
</feature>
<organism evidence="2 3">
    <name type="scientific">Penicillium concentricum</name>
    <dbReference type="NCBI Taxonomy" id="293559"/>
    <lineage>
        <taxon>Eukaryota</taxon>
        <taxon>Fungi</taxon>
        <taxon>Dikarya</taxon>
        <taxon>Ascomycota</taxon>
        <taxon>Pezizomycotina</taxon>
        <taxon>Eurotiomycetes</taxon>
        <taxon>Eurotiomycetidae</taxon>
        <taxon>Eurotiales</taxon>
        <taxon>Aspergillaceae</taxon>
        <taxon>Penicillium</taxon>
    </lineage>
</organism>
<evidence type="ECO:0000313" key="3">
    <source>
        <dbReference type="Proteomes" id="UP001147752"/>
    </source>
</evidence>
<dbReference type="Proteomes" id="UP001147752">
    <property type="component" value="Unassembled WGS sequence"/>
</dbReference>
<dbReference type="Pfam" id="PF00241">
    <property type="entry name" value="Cofilin_ADF"/>
    <property type="match status" value="1"/>
</dbReference>
<dbReference type="PROSITE" id="PS51263">
    <property type="entry name" value="ADF_H"/>
    <property type="match status" value="1"/>
</dbReference>
<dbReference type="RefSeq" id="XP_056583345.1">
    <property type="nucleotide sequence ID" value="XM_056719210.1"/>
</dbReference>
<dbReference type="InterPro" id="IPR029006">
    <property type="entry name" value="ADF-H/Gelsolin-like_dom_sf"/>
</dbReference>
<comment type="caution">
    <text evidence="2">The sequence shown here is derived from an EMBL/GenBank/DDBJ whole genome shotgun (WGS) entry which is preliminary data.</text>
</comment>
<reference evidence="2" key="1">
    <citation type="submission" date="2022-12" db="EMBL/GenBank/DDBJ databases">
        <authorList>
            <person name="Petersen C."/>
        </authorList>
    </citation>
    <scope>NUCLEOTIDE SEQUENCE</scope>
    <source>
        <strain evidence="2">IBT 3081</strain>
    </source>
</reference>
<dbReference type="OrthoDB" id="10249245at2759"/>
<dbReference type="AlphaFoldDB" id="A0A9W9SU42"/>
<dbReference type="InterPro" id="IPR002108">
    <property type="entry name" value="ADF-H"/>
</dbReference>
<gene>
    <name evidence="2" type="ORF">N7517_001480</name>
</gene>
<protein>
    <recommendedName>
        <fullName evidence="1">ADF-H domain-containing protein</fullName>
    </recommendedName>
</protein>